<dbReference type="RefSeq" id="WP_150984435.1">
    <property type="nucleotide sequence ID" value="NZ_CP062804.1"/>
</dbReference>
<accession>A0A643G0B1</accession>
<dbReference type="AlphaFoldDB" id="A0A643G0B1"/>
<evidence type="ECO:0000313" key="2">
    <source>
        <dbReference type="Proteomes" id="UP000397656"/>
    </source>
</evidence>
<dbReference type="EMBL" id="CP062804">
    <property type="protein sequence ID" value="QOT80174.1"/>
    <property type="molecule type" value="Genomic_DNA"/>
</dbReference>
<proteinExistence type="predicted"/>
<sequence>MPSMHSGSLSGHAAPRPGGLLIALLKACGDTLRKVWRGEQGEAALTLLQPPTARNATSALAPDCALRLQLTYADTPLTPGVPRVTATAAVLRGDGTDITASVPPSAWTWRQASGLSMRAGYGAVTVDTEGQGHAVCVCPQGASVSVSGTSRAACQTMASGMEVTVLLASGERLSQRFQLGLAGLE</sequence>
<evidence type="ECO:0000313" key="1">
    <source>
        <dbReference type="EMBL" id="QOT80174.1"/>
    </source>
</evidence>
<name>A0A643G0B1_9BURK</name>
<gene>
    <name evidence="1" type="ORF">F7R26_022115</name>
</gene>
<dbReference type="Proteomes" id="UP000397656">
    <property type="component" value="Chromosome 2"/>
</dbReference>
<organism evidence="1 2">
    <name type="scientific">Cupriavidus basilensis</name>
    <dbReference type="NCBI Taxonomy" id="68895"/>
    <lineage>
        <taxon>Bacteria</taxon>
        <taxon>Pseudomonadati</taxon>
        <taxon>Pseudomonadota</taxon>
        <taxon>Betaproteobacteria</taxon>
        <taxon>Burkholderiales</taxon>
        <taxon>Burkholderiaceae</taxon>
        <taxon>Cupriavidus</taxon>
    </lineage>
</organism>
<dbReference type="GeneID" id="98403630"/>
<protein>
    <submittedName>
        <fullName evidence="1">Uncharacterized protein</fullName>
    </submittedName>
</protein>
<reference evidence="1 2" key="1">
    <citation type="submission" date="2020-10" db="EMBL/GenBank/DDBJ databases">
        <title>Complete genome sequence of Cupriavidus basilensis CCUG 49340T.</title>
        <authorList>
            <person name="Salva-Serra F."/>
            <person name="Donoso R.A."/>
            <person name="Cho K.H."/>
            <person name="Yoo J.A."/>
            <person name="Lee K."/>
            <person name="Yoon S.-H."/>
            <person name="Perez-Pantoja D."/>
            <person name="Moore E.R.B."/>
        </authorList>
    </citation>
    <scope>NUCLEOTIDE SEQUENCE [LARGE SCALE GENOMIC DNA]</scope>
    <source>
        <strain evidence="2">CCUG 49340</strain>
    </source>
</reference>